<protein>
    <submittedName>
        <fullName evidence="2 4">Uncharacterized protein</fullName>
    </submittedName>
</protein>
<reference evidence="4" key="2">
    <citation type="submission" date="2020-12" db="UniProtKB">
        <authorList>
            <consortium name="WormBaseParasite"/>
        </authorList>
    </citation>
    <scope>IDENTIFICATION</scope>
</reference>
<feature type="signal peptide" evidence="1">
    <location>
        <begin position="1"/>
        <end position="20"/>
    </location>
</feature>
<evidence type="ECO:0000313" key="5">
    <source>
        <dbReference type="WormBase" id="SRAE_2000526400"/>
    </source>
</evidence>
<feature type="chain" id="PRO_5015031095" evidence="1">
    <location>
        <begin position="21"/>
        <end position="93"/>
    </location>
</feature>
<keyword evidence="3" id="KW-1185">Reference proteome</keyword>
<gene>
    <name evidence="2 4 5" type="ORF">SRAE_2000526400</name>
</gene>
<dbReference type="GeneID" id="36383017"/>
<dbReference type="WBParaSite" id="SRAE_2000526400.1">
    <property type="protein sequence ID" value="SRAE_2000526400.1"/>
    <property type="gene ID" value="WBGene00265524"/>
</dbReference>
<proteinExistence type="predicted"/>
<dbReference type="AlphaFoldDB" id="A0A090LSQ8"/>
<evidence type="ECO:0000256" key="1">
    <source>
        <dbReference type="SAM" id="SignalP"/>
    </source>
</evidence>
<dbReference type="Proteomes" id="UP000035682">
    <property type="component" value="Unplaced"/>
</dbReference>
<evidence type="ECO:0000313" key="4">
    <source>
        <dbReference type="WBParaSite" id="SRAE_2000526400.1"/>
    </source>
</evidence>
<name>A0A090LSQ8_STRRB</name>
<dbReference type="WormBase" id="SRAE_2000526400">
    <property type="protein sequence ID" value="SRP10818"/>
    <property type="gene ID" value="WBGene00265524"/>
</dbReference>
<reference evidence="2 3" key="1">
    <citation type="submission" date="2014-09" db="EMBL/GenBank/DDBJ databases">
        <authorList>
            <person name="Martin A.A."/>
        </authorList>
    </citation>
    <scope>NUCLEOTIDE SEQUENCE</scope>
    <source>
        <strain evidence="3">ED321</strain>
        <strain evidence="2">ED321 Heterogonic</strain>
    </source>
</reference>
<dbReference type="RefSeq" id="XP_024509835.1">
    <property type="nucleotide sequence ID" value="XM_024644258.1"/>
</dbReference>
<dbReference type="CTD" id="36383017"/>
<evidence type="ECO:0000313" key="3">
    <source>
        <dbReference type="Proteomes" id="UP000035682"/>
    </source>
</evidence>
<accession>A0A090LSQ8</accession>
<organism evidence="2">
    <name type="scientific">Strongyloides ratti</name>
    <name type="common">Parasitic roundworm</name>
    <dbReference type="NCBI Taxonomy" id="34506"/>
    <lineage>
        <taxon>Eukaryota</taxon>
        <taxon>Metazoa</taxon>
        <taxon>Ecdysozoa</taxon>
        <taxon>Nematoda</taxon>
        <taxon>Chromadorea</taxon>
        <taxon>Rhabditida</taxon>
        <taxon>Tylenchina</taxon>
        <taxon>Panagrolaimomorpha</taxon>
        <taxon>Strongyloidoidea</taxon>
        <taxon>Strongyloididae</taxon>
        <taxon>Strongyloides</taxon>
    </lineage>
</organism>
<keyword evidence="1" id="KW-0732">Signal</keyword>
<dbReference type="EMBL" id="LN609529">
    <property type="protein sequence ID" value="CEF70639.1"/>
    <property type="molecule type" value="Genomic_DNA"/>
</dbReference>
<evidence type="ECO:0000313" key="2">
    <source>
        <dbReference type="EMBL" id="CEF70639.1"/>
    </source>
</evidence>
<sequence length="93" mass="10795">MKTSFIFTIFIFILFESINAFNDKANVINGNLQEDLKKVEKRQYRGIYYDTVYGGPDEDCNDYDGANYEYPGSGDNYNYGYDYAGDNNAGYYY</sequence>